<gene>
    <name evidence="2" type="ORF">OJF2_02510</name>
</gene>
<dbReference type="KEGG" id="agv:OJF2_02510"/>
<organism evidence="2 3">
    <name type="scientific">Aquisphaera giovannonii</name>
    <dbReference type="NCBI Taxonomy" id="406548"/>
    <lineage>
        <taxon>Bacteria</taxon>
        <taxon>Pseudomonadati</taxon>
        <taxon>Planctomycetota</taxon>
        <taxon>Planctomycetia</taxon>
        <taxon>Isosphaerales</taxon>
        <taxon>Isosphaeraceae</taxon>
        <taxon>Aquisphaera</taxon>
    </lineage>
</organism>
<protein>
    <submittedName>
        <fullName evidence="2">Uncharacterized protein</fullName>
    </submittedName>
</protein>
<evidence type="ECO:0000313" key="3">
    <source>
        <dbReference type="Proteomes" id="UP000324233"/>
    </source>
</evidence>
<dbReference type="Proteomes" id="UP000324233">
    <property type="component" value="Chromosome"/>
</dbReference>
<dbReference type="RefSeq" id="WP_148590512.1">
    <property type="nucleotide sequence ID" value="NZ_CP042997.1"/>
</dbReference>
<proteinExistence type="predicted"/>
<accession>A0A5B9VTF5</accession>
<dbReference type="EMBL" id="CP042997">
    <property type="protein sequence ID" value="QEH31786.1"/>
    <property type="molecule type" value="Genomic_DNA"/>
</dbReference>
<evidence type="ECO:0000256" key="1">
    <source>
        <dbReference type="SAM" id="Phobius"/>
    </source>
</evidence>
<sequence>MDWNGISAPGWLWLVGLLGLIAAVAAFGLRYKRRGDAALRRVYDGLTIHSSERPGAVPVRFHTYHGLLVYAVQTEHRFWAGPKDARAALWRLHRFNLVWGMFARGLLLIPLVSYTNYLAQKRSIARRAPKPAAAGLDDELA</sequence>
<feature type="transmembrane region" description="Helical" evidence="1">
    <location>
        <begin position="12"/>
        <end position="31"/>
    </location>
</feature>
<evidence type="ECO:0000313" key="2">
    <source>
        <dbReference type="EMBL" id="QEH31786.1"/>
    </source>
</evidence>
<reference evidence="2 3" key="1">
    <citation type="submission" date="2019-08" db="EMBL/GenBank/DDBJ databases">
        <title>Deep-cultivation of Planctomycetes and their phenomic and genomic characterization uncovers novel biology.</title>
        <authorList>
            <person name="Wiegand S."/>
            <person name="Jogler M."/>
            <person name="Boedeker C."/>
            <person name="Pinto D."/>
            <person name="Vollmers J."/>
            <person name="Rivas-Marin E."/>
            <person name="Kohn T."/>
            <person name="Peeters S.H."/>
            <person name="Heuer A."/>
            <person name="Rast P."/>
            <person name="Oberbeckmann S."/>
            <person name="Bunk B."/>
            <person name="Jeske O."/>
            <person name="Meyerdierks A."/>
            <person name="Storesund J.E."/>
            <person name="Kallscheuer N."/>
            <person name="Luecker S."/>
            <person name="Lage O.M."/>
            <person name="Pohl T."/>
            <person name="Merkel B.J."/>
            <person name="Hornburger P."/>
            <person name="Mueller R.-W."/>
            <person name="Bruemmer F."/>
            <person name="Labrenz M."/>
            <person name="Spormann A.M."/>
            <person name="Op den Camp H."/>
            <person name="Overmann J."/>
            <person name="Amann R."/>
            <person name="Jetten M.S.M."/>
            <person name="Mascher T."/>
            <person name="Medema M.H."/>
            <person name="Devos D.P."/>
            <person name="Kaster A.-K."/>
            <person name="Ovreas L."/>
            <person name="Rohde M."/>
            <person name="Galperin M.Y."/>
            <person name="Jogler C."/>
        </authorList>
    </citation>
    <scope>NUCLEOTIDE SEQUENCE [LARGE SCALE GENOMIC DNA]</scope>
    <source>
        <strain evidence="2 3">OJF2</strain>
    </source>
</reference>
<keyword evidence="1" id="KW-0472">Membrane</keyword>
<keyword evidence="1" id="KW-1133">Transmembrane helix</keyword>
<keyword evidence="3" id="KW-1185">Reference proteome</keyword>
<name>A0A5B9VTF5_9BACT</name>
<keyword evidence="1" id="KW-0812">Transmembrane</keyword>
<dbReference type="AlphaFoldDB" id="A0A5B9VTF5"/>
<feature type="transmembrane region" description="Helical" evidence="1">
    <location>
        <begin position="96"/>
        <end position="117"/>
    </location>
</feature>
<dbReference type="OrthoDB" id="214304at2"/>